<dbReference type="EMBL" id="GIIL01006486">
    <property type="protein sequence ID" value="NOV50212.1"/>
    <property type="molecule type" value="Transcribed_RNA"/>
</dbReference>
<dbReference type="GO" id="GO:0000462">
    <property type="term" value="P:maturation of SSU-rRNA from tricistronic rRNA transcript (SSU-rRNA, 5.8S rRNA, LSU-rRNA)"/>
    <property type="evidence" value="ECO:0007669"/>
    <property type="project" value="InterPro"/>
</dbReference>
<dbReference type="InterPro" id="IPR011990">
    <property type="entry name" value="TPR-like_helical_dom_sf"/>
</dbReference>
<dbReference type="GO" id="GO:0032040">
    <property type="term" value="C:small-subunit processome"/>
    <property type="evidence" value="ECO:0007669"/>
    <property type="project" value="TreeGrafter"/>
</dbReference>
<dbReference type="PANTHER" id="PTHR23271:SF1">
    <property type="entry name" value="U3 SMALL NUCLEOLAR RNA-ASSOCIATED PROTEIN 6 HOMOLOG"/>
    <property type="match status" value="1"/>
</dbReference>
<proteinExistence type="predicted"/>
<dbReference type="AlphaFoldDB" id="A0A6M2DVH6"/>
<evidence type="ECO:0000256" key="1">
    <source>
        <dbReference type="SAM" id="SignalP"/>
    </source>
</evidence>
<keyword evidence="1" id="KW-0732">Signal</keyword>
<feature type="signal peptide" evidence="1">
    <location>
        <begin position="1"/>
        <end position="18"/>
    </location>
</feature>
<dbReference type="Pfam" id="PF24892">
    <property type="entry name" value="UTP6_C"/>
    <property type="match status" value="1"/>
</dbReference>
<protein>
    <submittedName>
        <fullName evidence="3">Putative product</fullName>
    </submittedName>
</protein>
<evidence type="ECO:0000259" key="2">
    <source>
        <dbReference type="Pfam" id="PF24892"/>
    </source>
</evidence>
<dbReference type="InterPro" id="IPR013949">
    <property type="entry name" value="Utp6"/>
</dbReference>
<dbReference type="GO" id="GO:0034388">
    <property type="term" value="C:Pwp2p-containing subcomplex of 90S preribosome"/>
    <property type="evidence" value="ECO:0007669"/>
    <property type="project" value="TreeGrafter"/>
</dbReference>
<dbReference type="InterPro" id="IPR056907">
    <property type="entry name" value="UTP6_C"/>
</dbReference>
<sequence length="202" mass="23787">MLPVDLWLVLLQYHLSRGEHMGQQVFERAIKALGEDAYPIWKANIMYFISLPEDFEEKVRTLFLSALQQHPKISQPMKPRYIEWLAMVKNITWARNAYKALAQLQPLCLELHRKMAQLESSQLDPDMESWRKCHENATRLFGKSNKDVWIDFIRFEMLDGEPTRVDTLYNEAKQNLNQDLVHMFELEFAQLLSSVGENDVEC</sequence>
<dbReference type="SUPFAM" id="SSF48452">
    <property type="entry name" value="TPR-like"/>
    <property type="match status" value="1"/>
</dbReference>
<feature type="chain" id="PRO_5026753536" evidence="1">
    <location>
        <begin position="19"/>
        <end position="202"/>
    </location>
</feature>
<feature type="domain" description="U3 small nucleolar RNA-associated protein 6 homolog C-terminal" evidence="2">
    <location>
        <begin position="4"/>
        <end position="176"/>
    </location>
</feature>
<organism evidence="3">
    <name type="scientific">Xenopsylla cheopis</name>
    <name type="common">Oriental rat flea</name>
    <name type="synonym">Pulex cheopis</name>
    <dbReference type="NCBI Taxonomy" id="163159"/>
    <lineage>
        <taxon>Eukaryota</taxon>
        <taxon>Metazoa</taxon>
        <taxon>Ecdysozoa</taxon>
        <taxon>Arthropoda</taxon>
        <taxon>Hexapoda</taxon>
        <taxon>Insecta</taxon>
        <taxon>Pterygota</taxon>
        <taxon>Neoptera</taxon>
        <taxon>Endopterygota</taxon>
        <taxon>Siphonaptera</taxon>
        <taxon>Pulicidae</taxon>
        <taxon>Xenopsyllinae</taxon>
        <taxon>Xenopsylla</taxon>
    </lineage>
</organism>
<dbReference type="PANTHER" id="PTHR23271">
    <property type="entry name" value="HEPATOCELLULAR CARCINOMA-ASSOCIATED ANTIGEN 66"/>
    <property type="match status" value="1"/>
</dbReference>
<evidence type="ECO:0000313" key="3">
    <source>
        <dbReference type="EMBL" id="NOV50212.1"/>
    </source>
</evidence>
<reference evidence="3" key="1">
    <citation type="submission" date="2020-03" db="EMBL/GenBank/DDBJ databases">
        <title>Transcriptomic Profiling of the Digestive Tract of the Rat Flea, Xenopsylla cheopis, Following Blood Feeding and Infection with Yersinia pestis.</title>
        <authorList>
            <person name="Bland D.M."/>
            <person name="Martens C.A."/>
            <person name="Virtaneva K."/>
            <person name="Kanakabandi K."/>
            <person name="Long D."/>
            <person name="Rosenke R."/>
            <person name="Saturday G.A."/>
            <person name="Hoyt F.H."/>
            <person name="Bruno D.P."/>
            <person name="Ribeiro J.M.C."/>
            <person name="Hinnebusch J."/>
        </authorList>
    </citation>
    <scope>NUCLEOTIDE SEQUENCE</scope>
</reference>
<dbReference type="Gene3D" id="1.25.40.10">
    <property type="entry name" value="Tetratricopeptide repeat domain"/>
    <property type="match status" value="1"/>
</dbReference>
<accession>A0A6M2DVH6</accession>
<name>A0A6M2DVH6_XENCH</name>
<dbReference type="GO" id="GO:0030515">
    <property type="term" value="F:snoRNA binding"/>
    <property type="evidence" value="ECO:0007669"/>
    <property type="project" value="InterPro"/>
</dbReference>